<dbReference type="InterPro" id="IPR029063">
    <property type="entry name" value="SAM-dependent_MTases_sf"/>
</dbReference>
<dbReference type="GO" id="GO:0032259">
    <property type="term" value="P:methylation"/>
    <property type="evidence" value="ECO:0007669"/>
    <property type="project" value="UniProtKB-KW"/>
</dbReference>
<dbReference type="KEGG" id="mans:FRW55_03455"/>
<feature type="domain" description="Methyltransferase" evidence="1">
    <location>
        <begin position="44"/>
        <end position="165"/>
    </location>
</feature>
<accession>A0A5B8JY14</accession>
<evidence type="ECO:0000313" key="2">
    <source>
        <dbReference type="EMBL" id="QDY87189.1"/>
    </source>
</evidence>
<protein>
    <submittedName>
        <fullName evidence="2">Class I SAM-dependent methyltransferase</fullName>
    </submittedName>
</protein>
<organism evidence="2 3">
    <name type="scientific">Mycoplasma anserisalpingitidis</name>
    <dbReference type="NCBI Taxonomy" id="519450"/>
    <lineage>
        <taxon>Bacteria</taxon>
        <taxon>Bacillati</taxon>
        <taxon>Mycoplasmatota</taxon>
        <taxon>Mollicutes</taxon>
        <taxon>Mycoplasmataceae</taxon>
        <taxon>Mycoplasma</taxon>
    </lineage>
</organism>
<reference evidence="2 3" key="1">
    <citation type="journal article" date="2019" name="Microbiol. Resour. Announc.">
        <title>Complete Genome Sequences of Three Mycoplasma anserisalpingitis (Mycoplasma sp. 1220) Strains.</title>
        <authorList>
            <person name="Grozner D."/>
            <person name="Forro B."/>
            <person name="Kovacs A.B."/>
            <person name="Marton S."/>
            <person name="Banyai K."/>
            <person name="Kreizinger Z."/>
            <person name="Sulyok K.M."/>
            <person name="Gyuranecz M."/>
        </authorList>
    </citation>
    <scope>NUCLEOTIDE SEQUENCE [LARGE SCALE GENOMIC DNA]</scope>
    <source>
        <strain evidence="2 3">ATCC:BAA-2147</strain>
    </source>
</reference>
<dbReference type="EMBL" id="CP042295">
    <property type="protein sequence ID" value="QDY87189.1"/>
    <property type="molecule type" value="Genomic_DNA"/>
</dbReference>
<keyword evidence="3" id="KW-1185">Reference proteome</keyword>
<dbReference type="CDD" id="cd02440">
    <property type="entry name" value="AdoMet_MTases"/>
    <property type="match status" value="1"/>
</dbReference>
<dbReference type="Gene3D" id="3.40.50.150">
    <property type="entry name" value="Vaccinia Virus protein VP39"/>
    <property type="match status" value="1"/>
</dbReference>
<dbReference type="Pfam" id="PF13847">
    <property type="entry name" value="Methyltransf_31"/>
    <property type="match status" value="1"/>
</dbReference>
<dbReference type="Proteomes" id="UP000318927">
    <property type="component" value="Chromosome"/>
</dbReference>
<dbReference type="RefSeq" id="WP_146368735.1">
    <property type="nucleotide sequence ID" value="NZ_CP042295.1"/>
</dbReference>
<sequence length="251" mass="29448">MFKDLNALFNSVYDTEKAIEIYANSLSNVGLWNSERILIDKYKKDKKVFLDLGTGVGRIPFNLKNFGFEKIYANDLSEKFIFIAKLINEHEKRDDIVFLHLDSSVLTSKIEKESIDLAFYSFNGIMCIPTEQKRIKVLKEIYKILNKNGIAIITATNRDSSSYIKDFFDRELSKWELNKQDKNLEKFGDTTYNFDGVDGFIRYTSNEEMIEFITKNTKFKILEYITRDELTEEDEVVQEFGNNTTFWVLKK</sequence>
<dbReference type="SUPFAM" id="SSF53335">
    <property type="entry name" value="S-adenosyl-L-methionine-dependent methyltransferases"/>
    <property type="match status" value="1"/>
</dbReference>
<name>A0A5B8JY14_9MOLU</name>
<dbReference type="AlphaFoldDB" id="A0A5B8JY14"/>
<dbReference type="InterPro" id="IPR025714">
    <property type="entry name" value="Methyltranfer_dom"/>
</dbReference>
<dbReference type="GO" id="GO:0008757">
    <property type="term" value="F:S-adenosylmethionine-dependent methyltransferase activity"/>
    <property type="evidence" value="ECO:0007669"/>
    <property type="project" value="InterPro"/>
</dbReference>
<dbReference type="OrthoDB" id="9804312at2"/>
<proteinExistence type="predicted"/>
<evidence type="ECO:0000313" key="3">
    <source>
        <dbReference type="Proteomes" id="UP000318927"/>
    </source>
</evidence>
<keyword evidence="2" id="KW-0489">Methyltransferase</keyword>
<keyword evidence="2" id="KW-0808">Transferase</keyword>
<evidence type="ECO:0000259" key="1">
    <source>
        <dbReference type="Pfam" id="PF13847"/>
    </source>
</evidence>
<gene>
    <name evidence="2" type="ORF">FRW55_03455</name>
</gene>